<dbReference type="Proteomes" id="UP000245396">
    <property type="component" value="Unassembled WGS sequence"/>
</dbReference>
<dbReference type="OrthoDB" id="9758751at2"/>
<evidence type="ECO:0000313" key="3">
    <source>
        <dbReference type="Proteomes" id="UP000245396"/>
    </source>
</evidence>
<dbReference type="InterPro" id="IPR033186">
    <property type="entry name" value="HerA_C"/>
</dbReference>
<dbReference type="Gene3D" id="3.40.50.300">
    <property type="entry name" value="P-loop containing nucleotide triphosphate hydrolases"/>
    <property type="match status" value="2"/>
</dbReference>
<proteinExistence type="predicted"/>
<organism evidence="2 3">
    <name type="scientific">Pseudaminobacter salicylatoxidans</name>
    <dbReference type="NCBI Taxonomy" id="93369"/>
    <lineage>
        <taxon>Bacteria</taxon>
        <taxon>Pseudomonadati</taxon>
        <taxon>Pseudomonadota</taxon>
        <taxon>Alphaproteobacteria</taxon>
        <taxon>Hyphomicrobiales</taxon>
        <taxon>Phyllobacteriaceae</taxon>
        <taxon>Pseudaminobacter</taxon>
    </lineage>
</organism>
<evidence type="ECO:0000259" key="1">
    <source>
        <dbReference type="SMART" id="SM00382"/>
    </source>
</evidence>
<dbReference type="PANTHER" id="PTHR30121:SF6">
    <property type="entry name" value="SLR6007 PROTEIN"/>
    <property type="match status" value="1"/>
</dbReference>
<reference evidence="2 3" key="1">
    <citation type="submission" date="2018-05" db="EMBL/GenBank/DDBJ databases">
        <title>Genomic Encyclopedia of Type Strains, Phase IV (KMG-IV): sequencing the most valuable type-strain genomes for metagenomic binning, comparative biology and taxonomic classification.</title>
        <authorList>
            <person name="Goeker M."/>
        </authorList>
    </citation>
    <scope>NUCLEOTIDE SEQUENCE [LARGE SCALE GENOMIC DNA]</scope>
    <source>
        <strain evidence="2 3">DSM 6986</strain>
    </source>
</reference>
<name>A0A316BYP4_PSESE</name>
<accession>A0A316BYP4</accession>
<protein>
    <recommendedName>
        <fullName evidence="1">AAA+ ATPase domain-containing protein</fullName>
    </recommendedName>
</protein>
<feature type="domain" description="AAA+ ATPase" evidence="1">
    <location>
        <begin position="22"/>
        <end position="326"/>
    </location>
</feature>
<comment type="caution">
    <text evidence="2">The sequence shown here is derived from an EMBL/GenBank/DDBJ whole genome shotgun (WGS) entry which is preliminary data.</text>
</comment>
<dbReference type="SUPFAM" id="SSF52540">
    <property type="entry name" value="P-loop containing nucleoside triphosphate hydrolases"/>
    <property type="match status" value="1"/>
</dbReference>
<dbReference type="AlphaFoldDB" id="A0A316BYP4"/>
<keyword evidence="3" id="KW-1185">Reference proteome</keyword>
<dbReference type="Pfam" id="PF05872">
    <property type="entry name" value="HerA_C"/>
    <property type="match status" value="1"/>
</dbReference>
<evidence type="ECO:0000313" key="2">
    <source>
        <dbReference type="EMBL" id="PWJ79783.1"/>
    </source>
</evidence>
<gene>
    <name evidence="2" type="ORF">C7441_11460</name>
</gene>
<sequence>METIDIGITANGAPVSLPIGLANRHGLILGATGTGKTSSLQRLAEQFSAAGVPVFAADVKGDLSGIAAMGDASGAPAARAHALGRSFVPARYPVAFWDIFGQHGLPIRTSVQAMGAQILSRMLGLNTTQEGAMAIAFRKSEDEHDYMLTLNDLRWTLNDMLEEREETCARYGNVTASSISAIQRNILALEAQGGDRLFGEPPFDILDMMRTDDAGRGVVNLLHADKLMEAPKLYATFLLWLLTELFRKLPEAGDLPKPKLVFFFDEAHLLFNDAPKPLVQQIERLVRLVRSKGVGVFFVTQTPADVPDAVLAQLGSRVQHALRAYTPAAQRSIRAAADALRPNPGVDVRTEITAMGIGEALVSVIESDGVPSKVEKVKIIPPAAQVGPISDMERSTLIEGSPLYRKYRADLEEEMAAYKFRRRMKEERGIDPGPDTGPVHYEPGIYLKYVPTIDIGADPVKRKLFVPLLRIFFWGSVAFGGAALAGWL</sequence>
<dbReference type="SMART" id="SM00382">
    <property type="entry name" value="AAA"/>
    <property type="match status" value="1"/>
</dbReference>
<dbReference type="InterPro" id="IPR003593">
    <property type="entry name" value="AAA+_ATPase"/>
</dbReference>
<dbReference type="InterPro" id="IPR051162">
    <property type="entry name" value="T4SS_component"/>
</dbReference>
<dbReference type="EMBL" id="QGGG01000014">
    <property type="protein sequence ID" value="PWJ79783.1"/>
    <property type="molecule type" value="Genomic_DNA"/>
</dbReference>
<dbReference type="InterPro" id="IPR027417">
    <property type="entry name" value="P-loop_NTPase"/>
</dbReference>
<dbReference type="RefSeq" id="WP_109614089.1">
    <property type="nucleotide sequence ID" value="NZ_QGGG01000014.1"/>
</dbReference>
<dbReference type="PANTHER" id="PTHR30121">
    <property type="entry name" value="UNCHARACTERIZED PROTEIN YJGR-RELATED"/>
    <property type="match status" value="1"/>
</dbReference>